<proteinExistence type="predicted"/>
<accession>A0A2T5TY41</accession>
<gene>
    <name evidence="1" type="ORF">C8J25_11118</name>
</gene>
<evidence type="ECO:0000313" key="1">
    <source>
        <dbReference type="EMBL" id="PTW44182.1"/>
    </source>
</evidence>
<protein>
    <submittedName>
        <fullName evidence="1">Uncharacterized protein</fullName>
    </submittedName>
</protein>
<reference evidence="1 2" key="1">
    <citation type="submission" date="2018-04" db="EMBL/GenBank/DDBJ databases">
        <title>Genomic Encyclopedia of Type Strains, Phase III (KMG-III): the genomes of soil and plant-associated and newly described type strains.</title>
        <authorList>
            <person name="Whitman W."/>
        </authorList>
    </citation>
    <scope>NUCLEOTIDE SEQUENCE [LARGE SCALE GENOMIC DNA]</scope>
    <source>
        <strain evidence="1 2">MA-olki</strain>
    </source>
</reference>
<dbReference type="EMBL" id="QAYE01000011">
    <property type="protein sequence ID" value="PTW44182.1"/>
    <property type="molecule type" value="Genomic_DNA"/>
</dbReference>
<name>A0A2T5TY41_9SPHN</name>
<comment type="caution">
    <text evidence="1">The sequence shown here is derived from an EMBL/GenBank/DDBJ whole genome shotgun (WGS) entry which is preliminary data.</text>
</comment>
<sequence length="63" mass="6841">MLVGQEFKQESKHRERPYVVNGAALNAGFLCYFPADAAGPLTLNVIRKLTFSSEVSAGQLGLE</sequence>
<dbReference type="AlphaFoldDB" id="A0A2T5TY41"/>
<dbReference type="Proteomes" id="UP000244013">
    <property type="component" value="Unassembled WGS sequence"/>
</dbReference>
<evidence type="ECO:0000313" key="2">
    <source>
        <dbReference type="Proteomes" id="UP000244013"/>
    </source>
</evidence>
<organism evidence="1 2">
    <name type="scientific">Sphingomonas faeni</name>
    <dbReference type="NCBI Taxonomy" id="185950"/>
    <lineage>
        <taxon>Bacteria</taxon>
        <taxon>Pseudomonadati</taxon>
        <taxon>Pseudomonadota</taxon>
        <taxon>Alphaproteobacteria</taxon>
        <taxon>Sphingomonadales</taxon>
        <taxon>Sphingomonadaceae</taxon>
        <taxon>Sphingomonas</taxon>
    </lineage>
</organism>